<protein>
    <submittedName>
        <fullName evidence="3">Lysophospholipase</fullName>
    </submittedName>
</protein>
<dbReference type="Gene3D" id="3.40.50.1820">
    <property type="entry name" value="alpha/beta hydrolase"/>
    <property type="match status" value="1"/>
</dbReference>
<organism evidence="3 4">
    <name type="scientific">Stieleria bergensis</name>
    <dbReference type="NCBI Taxonomy" id="2528025"/>
    <lineage>
        <taxon>Bacteria</taxon>
        <taxon>Pseudomonadati</taxon>
        <taxon>Planctomycetota</taxon>
        <taxon>Planctomycetia</taxon>
        <taxon>Pirellulales</taxon>
        <taxon>Pirellulaceae</taxon>
        <taxon>Stieleria</taxon>
    </lineage>
</organism>
<name>A0A517SS16_9BACT</name>
<reference evidence="3 4" key="1">
    <citation type="submission" date="2019-02" db="EMBL/GenBank/DDBJ databases">
        <title>Deep-cultivation of Planctomycetes and their phenomic and genomic characterization uncovers novel biology.</title>
        <authorList>
            <person name="Wiegand S."/>
            <person name="Jogler M."/>
            <person name="Boedeker C."/>
            <person name="Pinto D."/>
            <person name="Vollmers J."/>
            <person name="Rivas-Marin E."/>
            <person name="Kohn T."/>
            <person name="Peeters S.H."/>
            <person name="Heuer A."/>
            <person name="Rast P."/>
            <person name="Oberbeckmann S."/>
            <person name="Bunk B."/>
            <person name="Jeske O."/>
            <person name="Meyerdierks A."/>
            <person name="Storesund J.E."/>
            <person name="Kallscheuer N."/>
            <person name="Luecker S."/>
            <person name="Lage O.M."/>
            <person name="Pohl T."/>
            <person name="Merkel B.J."/>
            <person name="Hornburger P."/>
            <person name="Mueller R.-W."/>
            <person name="Bruemmer F."/>
            <person name="Labrenz M."/>
            <person name="Spormann A.M."/>
            <person name="Op den Camp H."/>
            <person name="Overmann J."/>
            <person name="Amann R."/>
            <person name="Jetten M.S.M."/>
            <person name="Mascher T."/>
            <person name="Medema M.H."/>
            <person name="Devos D.P."/>
            <person name="Kaster A.-K."/>
            <person name="Ovreas L."/>
            <person name="Rohde M."/>
            <person name="Galperin M.Y."/>
            <person name="Jogler C."/>
        </authorList>
    </citation>
    <scope>NUCLEOTIDE SEQUENCE [LARGE SCALE GENOMIC DNA]</scope>
    <source>
        <strain evidence="3 4">SV_7m_r</strain>
    </source>
</reference>
<evidence type="ECO:0000259" key="2">
    <source>
        <dbReference type="Pfam" id="PF12146"/>
    </source>
</evidence>
<evidence type="ECO:0000313" key="4">
    <source>
        <dbReference type="Proteomes" id="UP000315003"/>
    </source>
</evidence>
<dbReference type="InterPro" id="IPR029058">
    <property type="entry name" value="AB_hydrolase_fold"/>
</dbReference>
<keyword evidence="4" id="KW-1185">Reference proteome</keyword>
<feature type="chain" id="PRO_5022135935" evidence="1">
    <location>
        <begin position="26"/>
        <end position="300"/>
    </location>
</feature>
<keyword evidence="1" id="KW-0732">Signal</keyword>
<dbReference type="SUPFAM" id="SSF53474">
    <property type="entry name" value="alpha/beta-Hydrolases"/>
    <property type="match status" value="1"/>
</dbReference>
<dbReference type="OrthoDB" id="282214at2"/>
<feature type="domain" description="Serine aminopeptidase S33" evidence="2">
    <location>
        <begin position="65"/>
        <end position="197"/>
    </location>
</feature>
<accession>A0A517SS16</accession>
<dbReference type="Pfam" id="PF12146">
    <property type="entry name" value="Hydrolase_4"/>
    <property type="match status" value="1"/>
</dbReference>
<dbReference type="InterPro" id="IPR022742">
    <property type="entry name" value="Hydrolase_4"/>
</dbReference>
<gene>
    <name evidence="3" type="ORF">SV7mr_14270</name>
</gene>
<sequence precursor="true">MYRSFFHVLTIALVLTATVPSPAEAQVKKDQKLEDPVPVTLHTKDNLDLTAVYLKSNRGKEAVPVLLIHEWEGQMSPYPKLCRALQQAGCAVLAMDYRGHGRSNKFINARGKEETFKLKTMNRRDVDAIMRADMESAKRFLKEKNNAGELNLNALILLSIGDGAVLSANWTKVDWSFPSVGSRKQGQDVKGLIMVAPKRILKGVTIDTGLNDPRVAMLPMLITYAKESPDAGDAERIASRMEAIKRRFKREDSLQVVAVSGGGGGPALMNQSQSAIRAVIEFAKTQVPVSEQENPWIERP</sequence>
<proteinExistence type="predicted"/>
<feature type="signal peptide" evidence="1">
    <location>
        <begin position="1"/>
        <end position="25"/>
    </location>
</feature>
<dbReference type="RefSeq" id="WP_145270441.1">
    <property type="nucleotide sequence ID" value="NZ_CP036272.1"/>
</dbReference>
<dbReference type="Proteomes" id="UP000315003">
    <property type="component" value="Chromosome"/>
</dbReference>
<dbReference type="EMBL" id="CP036272">
    <property type="protein sequence ID" value="QDT58925.1"/>
    <property type="molecule type" value="Genomic_DNA"/>
</dbReference>
<evidence type="ECO:0000256" key="1">
    <source>
        <dbReference type="SAM" id="SignalP"/>
    </source>
</evidence>
<evidence type="ECO:0000313" key="3">
    <source>
        <dbReference type="EMBL" id="QDT58925.1"/>
    </source>
</evidence>
<dbReference type="AlphaFoldDB" id="A0A517SS16"/>